<feature type="transmembrane region" description="Helical" evidence="2">
    <location>
        <begin position="104"/>
        <end position="130"/>
    </location>
</feature>
<evidence type="ECO:0000256" key="3">
    <source>
        <dbReference type="SAM" id="SignalP"/>
    </source>
</evidence>
<dbReference type="PANTHER" id="PTHR37189:SF4">
    <property type="entry name" value="TRANSMEMBRANE PROTEIN"/>
    <property type="match status" value="1"/>
</dbReference>
<feature type="signal peptide" evidence="3">
    <location>
        <begin position="1"/>
        <end position="29"/>
    </location>
</feature>
<gene>
    <name evidence="4" type="ORF">RJ640_018003</name>
</gene>
<evidence type="ECO:0000313" key="4">
    <source>
        <dbReference type="EMBL" id="KAK2991246.1"/>
    </source>
</evidence>
<keyword evidence="2" id="KW-0812">Transmembrane</keyword>
<keyword evidence="2" id="KW-1133">Transmembrane helix</keyword>
<feature type="chain" id="PRO_5041678569" evidence="3">
    <location>
        <begin position="30"/>
        <end position="148"/>
    </location>
</feature>
<dbReference type="EMBL" id="JAVXUO010000543">
    <property type="protein sequence ID" value="KAK2991246.1"/>
    <property type="molecule type" value="Genomic_DNA"/>
</dbReference>
<reference evidence="4" key="1">
    <citation type="submission" date="2022-12" db="EMBL/GenBank/DDBJ databases">
        <title>Draft genome assemblies for two species of Escallonia (Escalloniales).</title>
        <authorList>
            <person name="Chanderbali A."/>
            <person name="Dervinis C."/>
            <person name="Anghel I."/>
            <person name="Soltis D."/>
            <person name="Soltis P."/>
            <person name="Zapata F."/>
        </authorList>
    </citation>
    <scope>NUCLEOTIDE SEQUENCE</scope>
    <source>
        <strain evidence="4">UCBG92.1500</strain>
        <tissue evidence="4">Leaf</tissue>
    </source>
</reference>
<evidence type="ECO:0000256" key="1">
    <source>
        <dbReference type="SAM" id="MobiDB-lite"/>
    </source>
</evidence>
<feature type="region of interest" description="Disordered" evidence="1">
    <location>
        <begin position="29"/>
        <end position="52"/>
    </location>
</feature>
<dbReference type="PANTHER" id="PTHR37189">
    <property type="entry name" value="CONCANAVALIN A-LIKE LECTIN/GLUCANASE DOMAIN-CONTAINING PROTEIN-RELATED"/>
    <property type="match status" value="1"/>
</dbReference>
<keyword evidence="3" id="KW-0732">Signal</keyword>
<sequence>MNSYRRSGFVAAFFYLQLLAIPTVRQTEGRELRPSDHGLTYQETPASSTTENSAELSSFFGRGATVSNVPLPEARNMSDPAWWSNGGGGGGGGGGRTRVDHAKAVLLVASLVCGIAGVVLLAVAAFVFLFRFQKRKALVPTPPPSVDK</sequence>
<proteinExistence type="predicted"/>
<keyword evidence="2" id="KW-0472">Membrane</keyword>
<evidence type="ECO:0000256" key="2">
    <source>
        <dbReference type="SAM" id="Phobius"/>
    </source>
</evidence>
<dbReference type="Proteomes" id="UP001187471">
    <property type="component" value="Unassembled WGS sequence"/>
</dbReference>
<comment type="caution">
    <text evidence="4">The sequence shown here is derived from an EMBL/GenBank/DDBJ whole genome shotgun (WGS) entry which is preliminary data.</text>
</comment>
<dbReference type="AlphaFoldDB" id="A0AA88UR33"/>
<feature type="compositionally biased region" description="Polar residues" evidence="1">
    <location>
        <begin position="41"/>
        <end position="52"/>
    </location>
</feature>
<keyword evidence="5" id="KW-1185">Reference proteome</keyword>
<protein>
    <submittedName>
        <fullName evidence="4">Uncharacterized protein</fullName>
    </submittedName>
</protein>
<accession>A0AA88UR33</accession>
<evidence type="ECO:0000313" key="5">
    <source>
        <dbReference type="Proteomes" id="UP001187471"/>
    </source>
</evidence>
<name>A0AA88UR33_9ASTE</name>
<organism evidence="4 5">
    <name type="scientific">Escallonia rubra</name>
    <dbReference type="NCBI Taxonomy" id="112253"/>
    <lineage>
        <taxon>Eukaryota</taxon>
        <taxon>Viridiplantae</taxon>
        <taxon>Streptophyta</taxon>
        <taxon>Embryophyta</taxon>
        <taxon>Tracheophyta</taxon>
        <taxon>Spermatophyta</taxon>
        <taxon>Magnoliopsida</taxon>
        <taxon>eudicotyledons</taxon>
        <taxon>Gunneridae</taxon>
        <taxon>Pentapetalae</taxon>
        <taxon>asterids</taxon>
        <taxon>campanulids</taxon>
        <taxon>Escalloniales</taxon>
        <taxon>Escalloniaceae</taxon>
        <taxon>Escallonia</taxon>
    </lineage>
</organism>